<dbReference type="HOGENOM" id="CLU_185804_0_0_6"/>
<protein>
    <recommendedName>
        <fullName evidence="3">KTSC domain-containing protein</fullName>
    </recommendedName>
</protein>
<dbReference type="KEGG" id="aci:ACIAD2754"/>
<accession>Q6F8W6</accession>
<dbReference type="STRING" id="202950.GCA_001485005_02389"/>
<gene>
    <name evidence="1" type="ordered locus">ACIAD2754</name>
</gene>
<proteinExistence type="predicted"/>
<dbReference type="AlphaFoldDB" id="Q6F8W6"/>
<name>Q6F8W6_ACIAD</name>
<dbReference type="eggNOG" id="ENOG5033E1U">
    <property type="taxonomic scope" value="Bacteria"/>
</dbReference>
<sequence length="92" mass="10742">MKIIQNSPILMMGSFLLRIIVERYLDLDGDSGVFSYEIGDTYIRVKFDKTIKIYQYSYYKAGQLHVEKMKILAKSGNGLNSYIMRNVKNLYD</sequence>
<dbReference type="Proteomes" id="UP000000430">
    <property type="component" value="Chromosome"/>
</dbReference>
<evidence type="ECO:0000313" key="2">
    <source>
        <dbReference type="Proteomes" id="UP000000430"/>
    </source>
</evidence>
<dbReference type="EMBL" id="CR543861">
    <property type="protein sequence ID" value="CAG69499.1"/>
    <property type="molecule type" value="Genomic_DNA"/>
</dbReference>
<evidence type="ECO:0000313" key="1">
    <source>
        <dbReference type="EMBL" id="CAG69499.1"/>
    </source>
</evidence>
<reference evidence="1 2" key="1">
    <citation type="journal article" date="2004" name="Nucleic Acids Res.">
        <title>Unique features revealed by the genome sequence of Acinetobacter sp. ADP1, a versatile and naturally transformation competent bacterium.</title>
        <authorList>
            <person name="Barbe V."/>
            <person name="Vallenet D."/>
            <person name="Fonknechten N."/>
            <person name="Kreimeyer A."/>
            <person name="Oztas S."/>
            <person name="Labarre L."/>
            <person name="Cruveiller S."/>
            <person name="Robert C."/>
            <person name="Duprat S."/>
            <person name="Wincker P."/>
            <person name="Ornston L.N."/>
            <person name="Weissenbach J."/>
            <person name="Marliere P."/>
            <person name="Cohen G.N."/>
            <person name="Medigue C."/>
        </authorList>
    </citation>
    <scope>NUCLEOTIDE SEQUENCE [LARGE SCALE GENOMIC DNA]</scope>
    <source>
        <strain evidence="2">ATCC 33305 / BD413 / ADP1</strain>
    </source>
</reference>
<evidence type="ECO:0008006" key="3">
    <source>
        <dbReference type="Google" id="ProtNLM"/>
    </source>
</evidence>
<organism evidence="1 2">
    <name type="scientific">Acinetobacter baylyi (strain ATCC 33305 / BD413 / ADP1)</name>
    <dbReference type="NCBI Taxonomy" id="62977"/>
    <lineage>
        <taxon>Bacteria</taxon>
        <taxon>Pseudomonadati</taxon>
        <taxon>Pseudomonadota</taxon>
        <taxon>Gammaproteobacteria</taxon>
        <taxon>Moraxellales</taxon>
        <taxon>Moraxellaceae</taxon>
        <taxon>Acinetobacter</taxon>
    </lineage>
</organism>